<reference evidence="2" key="1">
    <citation type="submission" date="2019-12" db="EMBL/GenBank/DDBJ databases">
        <title>An insight into the sialome of adult female Ixodes ricinus ticks feeding for 6 days.</title>
        <authorList>
            <person name="Perner J."/>
            <person name="Ribeiro J.M.C."/>
        </authorList>
    </citation>
    <scope>NUCLEOTIDE SEQUENCE</scope>
    <source>
        <strain evidence="2">Semi-engorged</strain>
        <tissue evidence="2">Salivary glands</tissue>
    </source>
</reference>
<evidence type="ECO:0000313" key="2">
    <source>
        <dbReference type="EMBL" id="MXU89013.1"/>
    </source>
</evidence>
<name>A0A6B0UIL5_IXORI</name>
<proteinExistence type="predicted"/>
<accession>A0A6B0UIL5</accession>
<sequence>MPHQSTTLSGCVCLQLVVMRARASFETMHIPVISHGGLTPAPRLSVGHEMRFAPPPTGAWGASIFVDHESNVRDLWRSASRTPRDFLSRRDGKDGKALGCKQVSS</sequence>
<organism evidence="2">
    <name type="scientific">Ixodes ricinus</name>
    <name type="common">Common tick</name>
    <name type="synonym">Acarus ricinus</name>
    <dbReference type="NCBI Taxonomy" id="34613"/>
    <lineage>
        <taxon>Eukaryota</taxon>
        <taxon>Metazoa</taxon>
        <taxon>Ecdysozoa</taxon>
        <taxon>Arthropoda</taxon>
        <taxon>Chelicerata</taxon>
        <taxon>Arachnida</taxon>
        <taxon>Acari</taxon>
        <taxon>Parasitiformes</taxon>
        <taxon>Ixodida</taxon>
        <taxon>Ixodoidea</taxon>
        <taxon>Ixodidae</taxon>
        <taxon>Ixodinae</taxon>
        <taxon>Ixodes</taxon>
    </lineage>
</organism>
<protein>
    <submittedName>
        <fullName evidence="2">Putative secreted protein</fullName>
    </submittedName>
</protein>
<feature type="compositionally biased region" description="Basic and acidic residues" evidence="1">
    <location>
        <begin position="85"/>
        <end position="96"/>
    </location>
</feature>
<dbReference type="AlphaFoldDB" id="A0A6B0UIL5"/>
<dbReference type="EMBL" id="GIFC01006930">
    <property type="protein sequence ID" value="MXU89013.1"/>
    <property type="molecule type" value="Transcribed_RNA"/>
</dbReference>
<feature type="region of interest" description="Disordered" evidence="1">
    <location>
        <begin position="85"/>
        <end position="105"/>
    </location>
</feature>
<evidence type="ECO:0000256" key="1">
    <source>
        <dbReference type="SAM" id="MobiDB-lite"/>
    </source>
</evidence>